<evidence type="ECO:0000313" key="3">
    <source>
        <dbReference type="Proteomes" id="UP000320580"/>
    </source>
</evidence>
<keyword evidence="3" id="KW-1185">Reference proteome</keyword>
<organism evidence="2 3">
    <name type="scientific">Streptomyces qinzhouensis</name>
    <dbReference type="NCBI Taxonomy" id="2599401"/>
    <lineage>
        <taxon>Bacteria</taxon>
        <taxon>Bacillati</taxon>
        <taxon>Actinomycetota</taxon>
        <taxon>Actinomycetes</taxon>
        <taxon>Kitasatosporales</taxon>
        <taxon>Streptomycetaceae</taxon>
        <taxon>Streptomyces</taxon>
    </lineage>
</organism>
<dbReference type="AlphaFoldDB" id="A0A5B8II99"/>
<reference evidence="2 3" key="1">
    <citation type="submission" date="2019-07" db="EMBL/GenBank/DDBJ databases">
        <authorList>
            <person name="Zhu P."/>
        </authorList>
    </citation>
    <scope>NUCLEOTIDE SEQUENCE [LARGE SCALE GENOMIC DNA]</scope>
    <source>
        <strain evidence="2 3">SSL-25</strain>
    </source>
</reference>
<evidence type="ECO:0000256" key="1">
    <source>
        <dbReference type="SAM" id="MobiDB-lite"/>
    </source>
</evidence>
<dbReference type="PANTHER" id="PTHR36221">
    <property type="entry name" value="DUF742 DOMAIN-CONTAINING PROTEIN"/>
    <property type="match status" value="1"/>
</dbReference>
<protein>
    <submittedName>
        <fullName evidence="2">DUF742 domain-containing protein</fullName>
    </submittedName>
</protein>
<sequence length="128" mass="13951">MTDRPAERPGPGPEQQRTTPAVRPYVITQGRAGTGAEPLPWETLVMATDAAFPASLQPEHHMILRQCQGLLSVAEVAAYLGQPPSVVQVLLADLVDWGLVVLRPPIPPADRTDVTMLRKVLHGLEHRL</sequence>
<feature type="region of interest" description="Disordered" evidence="1">
    <location>
        <begin position="1"/>
        <end position="24"/>
    </location>
</feature>
<dbReference type="KEGG" id="sqz:FQU76_11830"/>
<dbReference type="Proteomes" id="UP000320580">
    <property type="component" value="Chromosome"/>
</dbReference>
<dbReference type="RefSeq" id="WP_146480375.1">
    <property type="nucleotide sequence ID" value="NZ_CP042266.1"/>
</dbReference>
<dbReference type="PANTHER" id="PTHR36221:SF1">
    <property type="entry name" value="DUF742 DOMAIN-CONTAINING PROTEIN"/>
    <property type="match status" value="1"/>
</dbReference>
<name>A0A5B8II99_9ACTN</name>
<dbReference type="EMBL" id="CP042266">
    <property type="protein sequence ID" value="QDY77089.1"/>
    <property type="molecule type" value="Genomic_DNA"/>
</dbReference>
<proteinExistence type="predicted"/>
<dbReference type="InterPro" id="IPR007995">
    <property type="entry name" value="DUF742"/>
</dbReference>
<accession>A0A5B8II99</accession>
<dbReference type="Pfam" id="PF05331">
    <property type="entry name" value="DUF742"/>
    <property type="match status" value="1"/>
</dbReference>
<gene>
    <name evidence="2" type="ORF">FQU76_11830</name>
</gene>
<evidence type="ECO:0000313" key="2">
    <source>
        <dbReference type="EMBL" id="QDY77089.1"/>
    </source>
</evidence>
<dbReference type="OrthoDB" id="3534386at2"/>